<evidence type="ECO:0000256" key="4">
    <source>
        <dbReference type="ARBA" id="ARBA00022912"/>
    </source>
</evidence>
<dbReference type="STRING" id="697329.Rumal_2021"/>
<dbReference type="InterPro" id="IPR023485">
    <property type="entry name" value="Ptyr_pPase"/>
</dbReference>
<dbReference type="Gene3D" id="3.40.50.2300">
    <property type="match status" value="1"/>
</dbReference>
<accession>E6UAW8</accession>
<dbReference type="Pfam" id="PF01451">
    <property type="entry name" value="LMWPc"/>
    <property type="match status" value="1"/>
</dbReference>
<dbReference type="PRINTS" id="PR00719">
    <property type="entry name" value="LMWPTPASE"/>
</dbReference>
<evidence type="ECO:0000256" key="5">
    <source>
        <dbReference type="ARBA" id="ARBA00051722"/>
    </source>
</evidence>
<evidence type="ECO:0000313" key="9">
    <source>
        <dbReference type="Proteomes" id="UP000006919"/>
    </source>
</evidence>
<feature type="active site" description="Nucleophile" evidence="6">
    <location>
        <position position="8"/>
    </location>
</feature>
<dbReference type="InterPro" id="IPR017867">
    <property type="entry name" value="Tyr_phospatase_low_mol_wt"/>
</dbReference>
<comment type="similarity">
    <text evidence="1">Belongs to the low molecular weight phosphotyrosine protein phosphatase family.</text>
</comment>
<dbReference type="PANTHER" id="PTHR11717">
    <property type="entry name" value="LOW MOLECULAR WEIGHT PROTEIN TYROSINE PHOSPHATASE"/>
    <property type="match status" value="1"/>
</dbReference>
<dbReference type="SMART" id="SM00226">
    <property type="entry name" value="LMWPc"/>
    <property type="match status" value="1"/>
</dbReference>
<dbReference type="InterPro" id="IPR036196">
    <property type="entry name" value="Ptyr_pPase_sf"/>
</dbReference>
<evidence type="ECO:0000256" key="2">
    <source>
        <dbReference type="ARBA" id="ARBA00013064"/>
    </source>
</evidence>
<keyword evidence="4" id="KW-0904">Protein phosphatase</keyword>
<keyword evidence="3" id="KW-0378">Hydrolase</keyword>
<feature type="active site" evidence="6">
    <location>
        <position position="14"/>
    </location>
</feature>
<reference evidence="8 9" key="1">
    <citation type="journal article" date="2011" name="J. Bacteriol.">
        <title>Complete genome of the cellulolytic ruminal bacterium Ruminococcus albus 7.</title>
        <authorList>
            <person name="Suen G."/>
            <person name="Stevenson D.M."/>
            <person name="Bruce D.C."/>
            <person name="Chertkov O."/>
            <person name="Copeland A."/>
            <person name="Cheng J.F."/>
            <person name="Detter C."/>
            <person name="Detter J.C."/>
            <person name="Goodwin L.A."/>
            <person name="Han C.S."/>
            <person name="Hauser L.J."/>
            <person name="Ivanova N.N."/>
            <person name="Kyrpides N.C."/>
            <person name="Land M.L."/>
            <person name="Lapidus A."/>
            <person name="Lucas S."/>
            <person name="Ovchinnikova G."/>
            <person name="Pitluck S."/>
            <person name="Tapia R."/>
            <person name="Woyke T."/>
            <person name="Boyum J."/>
            <person name="Mead D."/>
            <person name="Weimer P.J."/>
        </authorList>
    </citation>
    <scope>NUCLEOTIDE SEQUENCE [LARGE SCALE GENOMIC DNA]</scope>
    <source>
        <strain evidence="9">ATCC 27210 / DSM 20455 / JCM 14654 / NCDO 2250 / 7</strain>
    </source>
</reference>
<dbReference type="Proteomes" id="UP000006919">
    <property type="component" value="Chromosome"/>
</dbReference>
<name>E6UAW8_RUMA7</name>
<dbReference type="EMBL" id="CP002403">
    <property type="protein sequence ID" value="ADU22514.1"/>
    <property type="molecule type" value="Genomic_DNA"/>
</dbReference>
<proteinExistence type="inferred from homology"/>
<evidence type="ECO:0000256" key="3">
    <source>
        <dbReference type="ARBA" id="ARBA00022801"/>
    </source>
</evidence>
<dbReference type="CDD" id="cd16343">
    <property type="entry name" value="LMWPTP"/>
    <property type="match status" value="1"/>
</dbReference>
<dbReference type="EC" id="3.1.3.48" evidence="2"/>
<evidence type="ECO:0000256" key="6">
    <source>
        <dbReference type="PIRSR" id="PIRSR617867-1"/>
    </source>
</evidence>
<dbReference type="InterPro" id="IPR050438">
    <property type="entry name" value="LMW_PTPase"/>
</dbReference>
<dbReference type="eggNOG" id="COG0394">
    <property type="taxonomic scope" value="Bacteria"/>
</dbReference>
<dbReference type="PANTHER" id="PTHR11717:SF7">
    <property type="entry name" value="LOW MOLECULAR WEIGHT PHOSPHOTYROSINE PROTEIN PHOSPHATASE"/>
    <property type="match status" value="1"/>
</dbReference>
<comment type="catalytic activity">
    <reaction evidence="5">
        <text>O-phospho-L-tyrosyl-[protein] + H2O = L-tyrosyl-[protein] + phosphate</text>
        <dbReference type="Rhea" id="RHEA:10684"/>
        <dbReference type="Rhea" id="RHEA-COMP:10136"/>
        <dbReference type="Rhea" id="RHEA-COMP:20101"/>
        <dbReference type="ChEBI" id="CHEBI:15377"/>
        <dbReference type="ChEBI" id="CHEBI:43474"/>
        <dbReference type="ChEBI" id="CHEBI:46858"/>
        <dbReference type="ChEBI" id="CHEBI:61978"/>
        <dbReference type="EC" id="3.1.3.48"/>
    </reaction>
</comment>
<gene>
    <name evidence="8" type="ordered locus">Rumal_2021</name>
</gene>
<feature type="domain" description="Phosphotyrosine protein phosphatase I" evidence="7">
    <location>
        <begin position="2"/>
        <end position="147"/>
    </location>
</feature>
<dbReference type="OrthoDB" id="9784339at2"/>
<dbReference type="AlphaFoldDB" id="E6UAW8"/>
<dbReference type="GO" id="GO:0004725">
    <property type="term" value="F:protein tyrosine phosphatase activity"/>
    <property type="evidence" value="ECO:0007669"/>
    <property type="project" value="UniProtKB-EC"/>
</dbReference>
<dbReference type="SUPFAM" id="SSF52788">
    <property type="entry name" value="Phosphotyrosine protein phosphatases I"/>
    <property type="match status" value="1"/>
</dbReference>
<evidence type="ECO:0000259" key="7">
    <source>
        <dbReference type="SMART" id="SM00226"/>
    </source>
</evidence>
<protein>
    <recommendedName>
        <fullName evidence="2">protein-tyrosine-phosphatase</fullName>
        <ecNumber evidence="2">3.1.3.48</ecNumber>
    </recommendedName>
</protein>
<evidence type="ECO:0000256" key="1">
    <source>
        <dbReference type="ARBA" id="ARBA00011063"/>
    </source>
</evidence>
<organism evidence="8 9">
    <name type="scientific">Ruminococcus albus (strain ATCC 27210 / DSM 20455 / JCM 14654 / NCDO 2250 / 7)</name>
    <dbReference type="NCBI Taxonomy" id="697329"/>
    <lineage>
        <taxon>Bacteria</taxon>
        <taxon>Bacillati</taxon>
        <taxon>Bacillota</taxon>
        <taxon>Clostridia</taxon>
        <taxon>Eubacteriales</taxon>
        <taxon>Oscillospiraceae</taxon>
        <taxon>Ruminococcus</taxon>
    </lineage>
</organism>
<dbReference type="KEGG" id="ral:Rumal_2021"/>
<sequence length="151" mass="17540">MIKILFVCHGNICRSAMSEFIMKDMITKKGLADKIQVASSATSREEIGNDMYPPAKRKLDAEHISYTRHHARQITKSDYAEYDMILCMEQYNIRNLKKIITDDPDNKIHLLLDYSDTPRDISDPWYTGDFDKTYNDIKEGCEGLLKRLTIK</sequence>
<dbReference type="RefSeq" id="WP_013498674.1">
    <property type="nucleotide sequence ID" value="NC_014833.1"/>
</dbReference>
<evidence type="ECO:0000313" key="8">
    <source>
        <dbReference type="EMBL" id="ADU22514.1"/>
    </source>
</evidence>
<dbReference type="HOGENOM" id="CLU_071415_2_3_9"/>
<feature type="active site" description="Proton donor" evidence="6">
    <location>
        <position position="123"/>
    </location>
</feature>